<organism evidence="1 2">
    <name type="scientific">Rhinolophus ferrumequinum</name>
    <name type="common">Greater horseshoe bat</name>
    <dbReference type="NCBI Taxonomy" id="59479"/>
    <lineage>
        <taxon>Eukaryota</taxon>
        <taxon>Metazoa</taxon>
        <taxon>Chordata</taxon>
        <taxon>Craniata</taxon>
        <taxon>Vertebrata</taxon>
        <taxon>Euteleostomi</taxon>
        <taxon>Mammalia</taxon>
        <taxon>Eutheria</taxon>
        <taxon>Laurasiatheria</taxon>
        <taxon>Chiroptera</taxon>
        <taxon>Yinpterochiroptera</taxon>
        <taxon>Rhinolophoidea</taxon>
        <taxon>Rhinolophidae</taxon>
        <taxon>Rhinolophinae</taxon>
        <taxon>Rhinolophus</taxon>
    </lineage>
</organism>
<protein>
    <submittedName>
        <fullName evidence="1">Uncharacterized protein</fullName>
    </submittedName>
</protein>
<reference evidence="2" key="3">
    <citation type="submission" date="2018-12" db="EMBL/GenBank/DDBJ databases">
        <title>G10K-VGP greater horseshoe bat female genome, primary haplotype.</title>
        <authorList>
            <person name="Teeling E."/>
            <person name="Myers G."/>
            <person name="Vernes S."/>
            <person name="Pippel M."/>
            <person name="Winkler S."/>
            <person name="Fedrigo O."/>
            <person name="Rhie A."/>
            <person name="Koren S."/>
            <person name="Phillippy A."/>
            <person name="Lewin H."/>
            <person name="Damas J."/>
            <person name="Howe K."/>
            <person name="Mountcastle J."/>
            <person name="Jarvis E.D."/>
        </authorList>
    </citation>
    <scope>NUCLEOTIDE SEQUENCE [LARGE SCALE GENOMIC DNA]</scope>
</reference>
<reference evidence="1" key="5">
    <citation type="submission" date="2025-09" db="UniProtKB">
        <authorList>
            <consortium name="Ensembl"/>
        </authorList>
    </citation>
    <scope>IDENTIFICATION</scope>
</reference>
<evidence type="ECO:0000313" key="1">
    <source>
        <dbReference type="Ensembl" id="ENSRFEP00010001153.1"/>
    </source>
</evidence>
<reference evidence="1" key="4">
    <citation type="submission" date="2025-08" db="UniProtKB">
        <authorList>
            <consortium name="Ensembl"/>
        </authorList>
    </citation>
    <scope>IDENTIFICATION</scope>
</reference>
<dbReference type="Proteomes" id="UP000472240">
    <property type="component" value="Chromosome 5"/>
</dbReference>
<keyword evidence="2" id="KW-1185">Reference proteome</keyword>
<evidence type="ECO:0000313" key="2">
    <source>
        <dbReference type="Proteomes" id="UP000472240"/>
    </source>
</evidence>
<name>A0A671DKH0_RHIFE</name>
<dbReference type="Ensembl" id="ENSRFET00010001284.1">
    <property type="protein sequence ID" value="ENSRFEP00010001153.1"/>
    <property type="gene ID" value="ENSRFEG00010000881.1"/>
</dbReference>
<reference evidence="1 2" key="1">
    <citation type="journal article" date="2015" name="Annu Rev Anim Biosci">
        <title>The Genome 10K Project: a way forward.</title>
        <authorList>
            <person name="Koepfli K.P."/>
            <person name="Paten B."/>
            <person name="O'Brien S.J."/>
            <person name="Koepfli K.P."/>
            <person name="Paten B."/>
            <person name="Antunes A."/>
            <person name="Belov K."/>
            <person name="Bustamante C."/>
            <person name="Castoe T.A."/>
            <person name="Clawson H."/>
            <person name="Crawford A.J."/>
            <person name="Diekhans M."/>
            <person name="Distel D."/>
            <person name="Durbin R."/>
            <person name="Earl D."/>
            <person name="Fujita M.K."/>
            <person name="Gamble T."/>
            <person name="Georges A."/>
            <person name="Gemmell N."/>
            <person name="Gilbert M.T."/>
            <person name="Graves J.M."/>
            <person name="Green R.E."/>
            <person name="Hickey G."/>
            <person name="Jarvis E.D."/>
            <person name="Johnson W."/>
            <person name="Komissarov A."/>
            <person name="Korf I."/>
            <person name="Kuhn R."/>
            <person name="Larkin D.M."/>
            <person name="Lewin H."/>
            <person name="Lopez J.V."/>
            <person name="Ma J."/>
            <person name="Marques-Bonet T."/>
            <person name="Miller W."/>
            <person name="Murphy R."/>
            <person name="Pevzner P."/>
            <person name="Shapiro B."/>
            <person name="Steiner C."/>
            <person name="Tamazian G."/>
            <person name="Venkatesh B."/>
            <person name="Wang J."/>
            <person name="Wayne R."/>
            <person name="Wiley E."/>
            <person name="Yang H."/>
            <person name="Zhang G."/>
            <person name="Haussler D."/>
            <person name="Ryder O."/>
            <person name="O'Brien S.J."/>
        </authorList>
    </citation>
    <scope>NUCLEOTIDE SEQUENCE</scope>
</reference>
<dbReference type="InParanoid" id="A0A671DKH0"/>
<dbReference type="GeneTree" id="ENSGT00980000202977"/>
<dbReference type="AlphaFoldDB" id="A0A671DKH0"/>
<proteinExistence type="predicted"/>
<accession>A0A671DKH0</accession>
<sequence length="56" mass="6140">MVAHVTINQFLQPVYETIDTRDGAFWAELVSFQHAHVANPPTGRKLGSACHVCSST</sequence>
<reference evidence="1 2" key="2">
    <citation type="journal article" date="2018" name="Annu Rev Anim Biosci">
        <title>Bat Biology, Genomes, and the Bat1K Project: To Generate Chromosome-Level Genomes for All Living Bat Species.</title>
        <authorList>
            <person name="Teeling E.C."/>
            <person name="Vernes S.C."/>
            <person name="Davalos L.M."/>
            <person name="Ray D.A."/>
            <person name="Gilbert M.T.P."/>
            <person name="Myers E."/>
        </authorList>
    </citation>
    <scope>NUCLEOTIDE SEQUENCE</scope>
</reference>